<feature type="signal peptide" evidence="2">
    <location>
        <begin position="1"/>
        <end position="24"/>
    </location>
</feature>
<name>A0AAD8CHC8_ACIOX</name>
<proteinExistence type="predicted"/>
<organism evidence="4 5">
    <name type="scientific">Acipenser oxyrinchus oxyrinchus</name>
    <dbReference type="NCBI Taxonomy" id="40147"/>
    <lineage>
        <taxon>Eukaryota</taxon>
        <taxon>Metazoa</taxon>
        <taxon>Chordata</taxon>
        <taxon>Craniata</taxon>
        <taxon>Vertebrata</taxon>
        <taxon>Euteleostomi</taxon>
        <taxon>Actinopterygii</taxon>
        <taxon>Chondrostei</taxon>
        <taxon>Acipenseriformes</taxon>
        <taxon>Acipenseridae</taxon>
        <taxon>Acipenser</taxon>
    </lineage>
</organism>
<keyword evidence="1" id="KW-0393">Immunoglobulin domain</keyword>
<dbReference type="InterPro" id="IPR036179">
    <property type="entry name" value="Ig-like_dom_sf"/>
</dbReference>
<dbReference type="SMART" id="SM00409">
    <property type="entry name" value="IG"/>
    <property type="match status" value="3"/>
</dbReference>
<feature type="domain" description="Ig-like" evidence="3">
    <location>
        <begin position="239"/>
        <end position="320"/>
    </location>
</feature>
<comment type="caution">
    <text evidence="4">The sequence shown here is derived from an EMBL/GenBank/DDBJ whole genome shotgun (WGS) entry which is preliminary data.</text>
</comment>
<feature type="chain" id="PRO_5042178088" evidence="2">
    <location>
        <begin position="25"/>
        <end position="347"/>
    </location>
</feature>
<dbReference type="PROSITE" id="PS50835">
    <property type="entry name" value="IG_LIKE"/>
    <property type="match status" value="2"/>
</dbReference>
<dbReference type="Proteomes" id="UP001230051">
    <property type="component" value="Unassembled WGS sequence"/>
</dbReference>
<evidence type="ECO:0000313" key="5">
    <source>
        <dbReference type="Proteomes" id="UP001230051"/>
    </source>
</evidence>
<protein>
    <submittedName>
        <fullName evidence="4">Sialic acid-binding Ig-like lectin 5</fullName>
    </submittedName>
</protein>
<keyword evidence="5" id="KW-1185">Reference proteome</keyword>
<dbReference type="InterPro" id="IPR013783">
    <property type="entry name" value="Ig-like_fold"/>
</dbReference>
<dbReference type="Pfam" id="PF00047">
    <property type="entry name" value="ig"/>
    <property type="match status" value="1"/>
</dbReference>
<dbReference type="InterPro" id="IPR013106">
    <property type="entry name" value="Ig_V-set"/>
</dbReference>
<dbReference type="InterPro" id="IPR013151">
    <property type="entry name" value="Immunoglobulin_dom"/>
</dbReference>
<dbReference type="InterPro" id="IPR003598">
    <property type="entry name" value="Ig_sub2"/>
</dbReference>
<dbReference type="Gene3D" id="2.60.40.10">
    <property type="entry name" value="Immunoglobulins"/>
    <property type="match status" value="3"/>
</dbReference>
<evidence type="ECO:0000256" key="1">
    <source>
        <dbReference type="ARBA" id="ARBA00023319"/>
    </source>
</evidence>
<sequence length="347" mass="38743">MDSTRRYRLSCLLQGIVLTVVCDAWTVEIPKKISALQDSCVVIPCTFSYSSNPPQSFIAVWYQYASRGYPVVYDGRNPSSVIDKFRGRTVLVGDVSDRNCSLKINSITRNDNGEKLYPWIDPDHISYRVYTFYDKTVELAVSDYADSPEISVLGTAVNGSSVRITCSTVHTCPASPPIFIWNYTGDSVSSHHEHQSNGRWKSTSVLTLTSSRNDDSREMTCKVQHPGGKTASSITLYAPKDVSVFLDNRAIKEGTAVILKCVSDGNPEPQHYQWSQTRGRKTIDLNNDTQLLEISNVRRDSVYSCTAHNGLGNKKSEPVTLPVECKYMSILRSMLMCMSNNSDSRTE</sequence>
<evidence type="ECO:0000259" key="3">
    <source>
        <dbReference type="PROSITE" id="PS50835"/>
    </source>
</evidence>
<dbReference type="PANTHER" id="PTHR46484:SF1">
    <property type="entry name" value="SCHWANN CELL MYELIN PROTEIN-RELATED"/>
    <property type="match status" value="1"/>
</dbReference>
<dbReference type="SMART" id="SM00408">
    <property type="entry name" value="IGc2"/>
    <property type="match status" value="2"/>
</dbReference>
<feature type="domain" description="Ig-like" evidence="3">
    <location>
        <begin position="148"/>
        <end position="235"/>
    </location>
</feature>
<dbReference type="EMBL" id="JAGXEW010000235">
    <property type="protein sequence ID" value="KAK1143174.1"/>
    <property type="molecule type" value="Genomic_DNA"/>
</dbReference>
<keyword evidence="2" id="KW-0732">Signal</keyword>
<dbReference type="Pfam" id="PF13927">
    <property type="entry name" value="Ig_3"/>
    <property type="match status" value="1"/>
</dbReference>
<dbReference type="SUPFAM" id="SSF48726">
    <property type="entry name" value="Immunoglobulin"/>
    <property type="match status" value="3"/>
</dbReference>
<dbReference type="InterPro" id="IPR003599">
    <property type="entry name" value="Ig_sub"/>
</dbReference>
<evidence type="ECO:0000256" key="2">
    <source>
        <dbReference type="SAM" id="SignalP"/>
    </source>
</evidence>
<dbReference type="InterPro" id="IPR007110">
    <property type="entry name" value="Ig-like_dom"/>
</dbReference>
<gene>
    <name evidence="4" type="primary">SIGLEC1</name>
    <name evidence="4" type="ORF">AOXY_G36773</name>
</gene>
<dbReference type="PANTHER" id="PTHR46484">
    <property type="entry name" value="SI:CH211-171H4.5-RELATED"/>
    <property type="match status" value="1"/>
</dbReference>
<accession>A0AAD8CHC8</accession>
<dbReference type="AlphaFoldDB" id="A0AAD8CHC8"/>
<dbReference type="Pfam" id="PF07686">
    <property type="entry name" value="V-set"/>
    <property type="match status" value="1"/>
</dbReference>
<evidence type="ECO:0000313" key="4">
    <source>
        <dbReference type="EMBL" id="KAK1143174.1"/>
    </source>
</evidence>
<reference evidence="4" key="1">
    <citation type="submission" date="2022-02" db="EMBL/GenBank/DDBJ databases">
        <title>Atlantic sturgeon de novo genome assembly.</title>
        <authorList>
            <person name="Stock M."/>
            <person name="Klopp C."/>
            <person name="Guiguen Y."/>
            <person name="Cabau C."/>
            <person name="Parinello H."/>
            <person name="Santidrian Yebra-Pimentel E."/>
            <person name="Kuhl H."/>
            <person name="Dirks R.P."/>
            <person name="Guessner J."/>
            <person name="Wuertz S."/>
            <person name="Du K."/>
            <person name="Schartl M."/>
        </authorList>
    </citation>
    <scope>NUCLEOTIDE SEQUENCE</scope>
    <source>
        <strain evidence="4">STURGEONOMICS-FGT-2020</strain>
        <tissue evidence="4">Whole blood</tissue>
    </source>
</reference>